<evidence type="ECO:0000256" key="5">
    <source>
        <dbReference type="ARBA" id="ARBA00047878"/>
    </source>
</evidence>
<name>A0AAD9UF10_RIDPI</name>
<evidence type="ECO:0000256" key="3">
    <source>
        <dbReference type="ARBA" id="ARBA00023002"/>
    </source>
</evidence>
<evidence type="ECO:0000313" key="10">
    <source>
        <dbReference type="EMBL" id="KAK2186904.1"/>
    </source>
</evidence>
<proteinExistence type="inferred from homology"/>
<sequence length="336" mass="36816">MPEDDNFRYETCAYPSEDLDTNEVLIKTCYLSIDPASRCQMNEDTGVLYLQPWKIGETIVGLSGVGVVVKSAHPDYNAGDVMYSFLKWPWILYFTRKITDGTGFRKIDLATFGGKMSMVLHLGVGLTAMIGIQQKGHVTPGANQTCVVSGAAGACGSIAGQVALLEGCKNLVGICGSQEKCDWLVTALPFNGAINYKKDNVDQKLAELCPAGIDVYFDNVGGDISDSVIKQMNKNSHVVLCGQISQYNKDVPYPPPLTDSIQQKVNENNITRERFLVLNYTSEFDHATWQLLQWIHRGEVKIRETVTEGLGNAGRALVSLMRGGNMGKQLVHVSDP</sequence>
<dbReference type="EC" id="1.3.1.48" evidence="2"/>
<organism evidence="10 11">
    <name type="scientific">Ridgeia piscesae</name>
    <name type="common">Tubeworm</name>
    <dbReference type="NCBI Taxonomy" id="27915"/>
    <lineage>
        <taxon>Eukaryota</taxon>
        <taxon>Metazoa</taxon>
        <taxon>Spiralia</taxon>
        <taxon>Lophotrochozoa</taxon>
        <taxon>Annelida</taxon>
        <taxon>Polychaeta</taxon>
        <taxon>Sedentaria</taxon>
        <taxon>Canalipalpata</taxon>
        <taxon>Sabellida</taxon>
        <taxon>Siboglinidae</taxon>
        <taxon>Ridgeia</taxon>
    </lineage>
</organism>
<dbReference type="Pfam" id="PF00107">
    <property type="entry name" value="ADH_zinc_N"/>
    <property type="match status" value="1"/>
</dbReference>
<gene>
    <name evidence="10" type="ORF">NP493_185g06006</name>
</gene>
<comment type="similarity">
    <text evidence="1">Belongs to the NADP-dependent oxidoreductase L4BD family.</text>
</comment>
<keyword evidence="11" id="KW-1185">Reference proteome</keyword>
<feature type="domain" description="Oxidoreductase N-terminal" evidence="9">
    <location>
        <begin position="1"/>
        <end position="89"/>
    </location>
</feature>
<dbReference type="PANTHER" id="PTHR43205:SF5">
    <property type="entry name" value="PROSTAGLANDIN REDUCTASE 2"/>
    <property type="match status" value="1"/>
</dbReference>
<evidence type="ECO:0000256" key="2">
    <source>
        <dbReference type="ARBA" id="ARBA00011981"/>
    </source>
</evidence>
<evidence type="ECO:0000256" key="7">
    <source>
        <dbReference type="ARBA" id="ARBA00049070"/>
    </source>
</evidence>
<comment type="catalytic activity">
    <reaction evidence="5">
        <text>13,14-dihydro-15-oxo-prostaglandin F1alpha + NADP(+) = 15-oxoprostaglandin F1alpha + NADPH + H(+)</text>
        <dbReference type="Rhea" id="RHEA:50592"/>
        <dbReference type="ChEBI" id="CHEBI:15378"/>
        <dbReference type="ChEBI" id="CHEBI:57783"/>
        <dbReference type="ChEBI" id="CHEBI:58349"/>
        <dbReference type="ChEBI" id="CHEBI:79072"/>
        <dbReference type="ChEBI" id="CHEBI:133411"/>
    </reaction>
    <physiologicalReaction direction="right-to-left" evidence="5">
        <dbReference type="Rhea" id="RHEA:50594"/>
    </physiologicalReaction>
</comment>
<dbReference type="AlphaFoldDB" id="A0AAD9UF10"/>
<dbReference type="GO" id="GO:0006693">
    <property type="term" value="P:prostaglandin metabolic process"/>
    <property type="evidence" value="ECO:0007669"/>
    <property type="project" value="TreeGrafter"/>
</dbReference>
<evidence type="ECO:0000256" key="6">
    <source>
        <dbReference type="ARBA" id="ARBA00048290"/>
    </source>
</evidence>
<dbReference type="InterPro" id="IPR011032">
    <property type="entry name" value="GroES-like_sf"/>
</dbReference>
<dbReference type="InterPro" id="IPR045010">
    <property type="entry name" value="MDR_fam"/>
</dbReference>
<dbReference type="PANTHER" id="PTHR43205">
    <property type="entry name" value="PROSTAGLANDIN REDUCTASE"/>
    <property type="match status" value="1"/>
</dbReference>
<dbReference type="Pfam" id="PF16884">
    <property type="entry name" value="ADH_N_2"/>
    <property type="match status" value="1"/>
</dbReference>
<dbReference type="FunFam" id="3.40.50.720:FF:000121">
    <property type="entry name" value="Prostaglandin reductase 2"/>
    <property type="match status" value="1"/>
</dbReference>
<comment type="catalytic activity">
    <reaction evidence="6">
        <text>13,14-dihydro-15-oxo-PGF2alpha + NADP(+) = 15-oxoprostaglandin F2alpha + NADPH + H(+)</text>
        <dbReference type="Rhea" id="RHEA:50588"/>
        <dbReference type="ChEBI" id="CHEBI:15378"/>
        <dbReference type="ChEBI" id="CHEBI:57783"/>
        <dbReference type="ChEBI" id="CHEBI:58349"/>
        <dbReference type="ChEBI" id="CHEBI:133374"/>
        <dbReference type="ChEBI" id="CHEBI:133409"/>
    </reaction>
    <physiologicalReaction direction="right-to-left" evidence="6">
        <dbReference type="Rhea" id="RHEA:50590"/>
    </physiologicalReaction>
</comment>
<keyword evidence="3" id="KW-0560">Oxidoreductase</keyword>
<evidence type="ECO:0000259" key="9">
    <source>
        <dbReference type="Pfam" id="PF16884"/>
    </source>
</evidence>
<evidence type="ECO:0000313" key="11">
    <source>
        <dbReference type="Proteomes" id="UP001209878"/>
    </source>
</evidence>
<reference evidence="10" key="1">
    <citation type="journal article" date="2023" name="Mol. Biol. Evol.">
        <title>Third-Generation Sequencing Reveals the Adaptive Role of the Epigenome in Three Deep-Sea Polychaetes.</title>
        <authorList>
            <person name="Perez M."/>
            <person name="Aroh O."/>
            <person name="Sun Y."/>
            <person name="Lan Y."/>
            <person name="Juniper S.K."/>
            <person name="Young C.R."/>
            <person name="Angers B."/>
            <person name="Qian P.Y."/>
        </authorList>
    </citation>
    <scope>NUCLEOTIDE SEQUENCE</scope>
    <source>
        <strain evidence="10">R07B-5</strain>
    </source>
</reference>
<dbReference type="InterPro" id="IPR041694">
    <property type="entry name" value="ADH_N_2"/>
</dbReference>
<dbReference type="GO" id="GO:0047522">
    <property type="term" value="F:15-oxoprostaglandin 13-reductase [NAD(P)+] activity"/>
    <property type="evidence" value="ECO:0007669"/>
    <property type="project" value="UniProtKB-EC"/>
</dbReference>
<protein>
    <recommendedName>
        <fullName evidence="4">15-oxoprostaglandin 13-reductase</fullName>
        <ecNumber evidence="2">1.3.1.48</ecNumber>
    </recommendedName>
    <alternativeName>
        <fullName evidence="4">15-oxoprostaglandin 13-reductase</fullName>
    </alternativeName>
</protein>
<dbReference type="InterPro" id="IPR013149">
    <property type="entry name" value="ADH-like_C"/>
</dbReference>
<dbReference type="Proteomes" id="UP001209878">
    <property type="component" value="Unassembled WGS sequence"/>
</dbReference>
<evidence type="ECO:0000256" key="1">
    <source>
        <dbReference type="ARBA" id="ARBA00010460"/>
    </source>
</evidence>
<dbReference type="Gene3D" id="3.90.180.10">
    <property type="entry name" value="Medium-chain alcohol dehydrogenases, catalytic domain"/>
    <property type="match status" value="1"/>
</dbReference>
<comment type="catalytic activity">
    <reaction evidence="7">
        <text>13,14-dihydro-15-oxo-prostaglandin E1 + NADP(+) = 15-oxoprostaglandin E1 + NADPH + H(+)</text>
        <dbReference type="Rhea" id="RHEA:50584"/>
        <dbReference type="ChEBI" id="CHEBI:15378"/>
        <dbReference type="ChEBI" id="CHEBI:57401"/>
        <dbReference type="ChEBI" id="CHEBI:57783"/>
        <dbReference type="ChEBI" id="CHEBI:58349"/>
        <dbReference type="ChEBI" id="CHEBI:133408"/>
    </reaction>
    <physiologicalReaction direction="right-to-left" evidence="7">
        <dbReference type="Rhea" id="RHEA:50586"/>
    </physiologicalReaction>
</comment>
<dbReference type="EMBL" id="JAODUO010000185">
    <property type="protein sequence ID" value="KAK2186904.1"/>
    <property type="molecule type" value="Genomic_DNA"/>
</dbReference>
<dbReference type="Gene3D" id="3.40.50.720">
    <property type="entry name" value="NAD(P)-binding Rossmann-like Domain"/>
    <property type="match status" value="1"/>
</dbReference>
<evidence type="ECO:0000259" key="8">
    <source>
        <dbReference type="Pfam" id="PF00107"/>
    </source>
</evidence>
<dbReference type="SUPFAM" id="SSF50129">
    <property type="entry name" value="GroES-like"/>
    <property type="match status" value="1"/>
</dbReference>
<evidence type="ECO:0000256" key="4">
    <source>
        <dbReference type="ARBA" id="ARBA00033119"/>
    </source>
</evidence>
<accession>A0AAD9UF10</accession>
<dbReference type="SUPFAM" id="SSF51735">
    <property type="entry name" value="NAD(P)-binding Rossmann-fold domains"/>
    <property type="match status" value="1"/>
</dbReference>
<dbReference type="InterPro" id="IPR036291">
    <property type="entry name" value="NAD(P)-bd_dom_sf"/>
</dbReference>
<feature type="domain" description="Alcohol dehydrogenase-like C-terminal" evidence="8">
    <location>
        <begin position="156"/>
        <end position="249"/>
    </location>
</feature>
<comment type="caution">
    <text evidence="10">The sequence shown here is derived from an EMBL/GenBank/DDBJ whole genome shotgun (WGS) entry which is preliminary data.</text>
</comment>